<evidence type="ECO:0000256" key="2">
    <source>
        <dbReference type="ARBA" id="ARBA00022840"/>
    </source>
</evidence>
<keyword evidence="1" id="KW-0547">Nucleotide-binding</keyword>
<dbReference type="EMBL" id="FUZT01000003">
    <property type="protein sequence ID" value="SKC58302.1"/>
    <property type="molecule type" value="Genomic_DNA"/>
</dbReference>
<protein>
    <submittedName>
        <fullName evidence="7">Mismatch repair ATPase (MutS family)</fullName>
    </submittedName>
</protein>
<dbReference type="AlphaFoldDB" id="A0A1T5K3G0"/>
<dbReference type="PANTHER" id="PTHR11361">
    <property type="entry name" value="DNA MISMATCH REPAIR PROTEIN MUTS FAMILY MEMBER"/>
    <property type="match status" value="1"/>
</dbReference>
<keyword evidence="3" id="KW-0238">DNA-binding</keyword>
<accession>A0A1T5K3G0</accession>
<dbReference type="Proteomes" id="UP000190285">
    <property type="component" value="Unassembled WGS sequence"/>
</dbReference>
<evidence type="ECO:0000313" key="7">
    <source>
        <dbReference type="EMBL" id="SKC58302.1"/>
    </source>
</evidence>
<keyword evidence="4" id="KW-0175">Coiled coil</keyword>
<dbReference type="SMART" id="SM00534">
    <property type="entry name" value="MUTSac"/>
    <property type="match status" value="1"/>
</dbReference>
<dbReference type="InterPro" id="IPR000432">
    <property type="entry name" value="DNA_mismatch_repair_MutS_C"/>
</dbReference>
<dbReference type="SUPFAM" id="SSF48334">
    <property type="entry name" value="DNA repair protein MutS, domain III"/>
    <property type="match status" value="1"/>
</dbReference>
<dbReference type="STRING" id="36842.SAMN02194393_01597"/>
<dbReference type="InterPro" id="IPR045076">
    <property type="entry name" value="MutS"/>
</dbReference>
<feature type="domain" description="DNA mismatch repair protein MutS core" evidence="5">
    <location>
        <begin position="11"/>
        <end position="323"/>
    </location>
</feature>
<dbReference type="RefSeq" id="WP_079490690.1">
    <property type="nucleotide sequence ID" value="NZ_FUZT01000003.1"/>
</dbReference>
<dbReference type="GO" id="GO:0140664">
    <property type="term" value="F:ATP-dependent DNA damage sensor activity"/>
    <property type="evidence" value="ECO:0007669"/>
    <property type="project" value="InterPro"/>
</dbReference>
<evidence type="ECO:0000259" key="6">
    <source>
        <dbReference type="SMART" id="SM00534"/>
    </source>
</evidence>
<dbReference type="SUPFAM" id="SSF52540">
    <property type="entry name" value="P-loop containing nucleoside triphosphate hydrolases"/>
    <property type="match status" value="1"/>
</dbReference>
<keyword evidence="8" id="KW-1185">Reference proteome</keyword>
<evidence type="ECO:0000259" key="5">
    <source>
        <dbReference type="SMART" id="SM00533"/>
    </source>
</evidence>
<proteinExistence type="predicted"/>
<feature type="coiled-coil region" evidence="4">
    <location>
        <begin position="153"/>
        <end position="180"/>
    </location>
</feature>
<dbReference type="GO" id="GO:0006298">
    <property type="term" value="P:mismatch repair"/>
    <property type="evidence" value="ECO:0007669"/>
    <property type="project" value="InterPro"/>
</dbReference>
<dbReference type="GO" id="GO:0005524">
    <property type="term" value="F:ATP binding"/>
    <property type="evidence" value="ECO:0007669"/>
    <property type="project" value="UniProtKB-KW"/>
</dbReference>
<dbReference type="SMART" id="SM00533">
    <property type="entry name" value="MUTSd"/>
    <property type="match status" value="1"/>
</dbReference>
<organism evidence="7 8">
    <name type="scientific">Maledivibacter halophilus</name>
    <dbReference type="NCBI Taxonomy" id="36842"/>
    <lineage>
        <taxon>Bacteria</taxon>
        <taxon>Bacillati</taxon>
        <taxon>Bacillota</taxon>
        <taxon>Clostridia</taxon>
        <taxon>Peptostreptococcales</taxon>
        <taxon>Caminicellaceae</taxon>
        <taxon>Maledivibacter</taxon>
    </lineage>
</organism>
<feature type="domain" description="DNA mismatch repair proteins mutS family" evidence="6">
    <location>
        <begin position="340"/>
        <end position="543"/>
    </location>
</feature>
<dbReference type="Pfam" id="PF00488">
    <property type="entry name" value="MutS_V"/>
    <property type="match status" value="1"/>
</dbReference>
<dbReference type="InterPro" id="IPR036187">
    <property type="entry name" value="DNA_mismatch_repair_MutS_sf"/>
</dbReference>
<keyword evidence="2" id="KW-0067">ATP-binding</keyword>
<dbReference type="GO" id="GO:0030983">
    <property type="term" value="F:mismatched DNA binding"/>
    <property type="evidence" value="ECO:0007669"/>
    <property type="project" value="InterPro"/>
</dbReference>
<dbReference type="Gene3D" id="3.40.50.300">
    <property type="entry name" value="P-loop containing nucleotide triphosphate hydrolases"/>
    <property type="match status" value="1"/>
</dbReference>
<evidence type="ECO:0000256" key="4">
    <source>
        <dbReference type="SAM" id="Coils"/>
    </source>
</evidence>
<evidence type="ECO:0000256" key="3">
    <source>
        <dbReference type="ARBA" id="ARBA00023125"/>
    </source>
</evidence>
<dbReference type="OrthoDB" id="9777812at2"/>
<dbReference type="PANTHER" id="PTHR11361:SF14">
    <property type="entry name" value="DNA MISMATCH REPAIR PROTEIN MUTS, TYPE 2"/>
    <property type="match status" value="1"/>
</dbReference>
<reference evidence="7 8" key="1">
    <citation type="submission" date="2017-02" db="EMBL/GenBank/DDBJ databases">
        <authorList>
            <person name="Peterson S.W."/>
        </authorList>
    </citation>
    <scope>NUCLEOTIDE SEQUENCE [LARGE SCALE GENOMIC DNA]</scope>
    <source>
        <strain evidence="7 8">M1</strain>
    </source>
</reference>
<dbReference type="InterPro" id="IPR027417">
    <property type="entry name" value="P-loop_NTPase"/>
</dbReference>
<evidence type="ECO:0000256" key="1">
    <source>
        <dbReference type="ARBA" id="ARBA00022741"/>
    </source>
</evidence>
<gene>
    <name evidence="7" type="ORF">SAMN02194393_01597</name>
</gene>
<name>A0A1T5K3G0_9FIRM</name>
<dbReference type="InterPro" id="IPR007696">
    <property type="entry name" value="DNA_mismatch_repair_MutS_core"/>
</dbReference>
<sequence>MFIIYISGDTEKNIDLNFVFDNLNVYTPYGEAYKKAMRPYEFKEKDKLTKELDRVENIVRLIERQRYDFIEMRSSFKQIKDLRMTFKRVDEGEILSTTELFEIKGFINILKALNERLNKLKWTIPEDIRPMPIPYLENLFNPSGVKSSTFYIYDDYSKKLAMIRREIRDIESKIIRERRKLKKRVEEDLNVKLRPNGEITINKNDEELIDKFKAYEFLTYSLETYMNITFKTINTLDIDKYNERLQELKLLEEEEEFEVRKFLSQEIRKYIKDISRRIDAIGKLDLLVSKGYHAIGFKGKRPEIIDKNSIYILNGRNIKVEQNLRKTGREFTPLTLELNKGVTCITGANMGGKTIALKTIGLLLAMAQYGMFVPAEEMKLSLKKYIFFSMGDMQSADKGLSTFGGEILKIKEAIKDADQKGLILIDELARGTNPKEGYAISKAIINHLKNKNTITVITTHFDGLADEREVKHLQVRGLSVKDWDEITEKIKGEEKSIDMLHYYMDYRLREIKDIKEVPKDAINISRLMGLNEEILKDAEEILISSE</sequence>
<evidence type="ECO:0000313" key="8">
    <source>
        <dbReference type="Proteomes" id="UP000190285"/>
    </source>
</evidence>